<evidence type="ECO:0000313" key="4">
    <source>
        <dbReference type="Proteomes" id="UP000440096"/>
    </source>
</evidence>
<sequence>MTAIIPVPGSERYASRPIEPSELRKRISPTLPLHEVDETAASVDPLTYEVIRHRIYSITDEVGDTLKRMSGSPGVTESNDFDFAICDELGQEVQVGLYNTGLAATIDLAIYWILEHRSDNPGIEPGDMFLTNDPWVGPGLHQNDTAIIAPLFWEGELFGWTTSICHLIDVGGAKPGSADLAAQDIFTEASPTPPIKIVRGGKLQADVVDMFTRRSRMPHHVELDLRAQVAANEGSQHRLNQLVGKYGPATVKLVMKKMMADAENRLRARLSSIPDGSWDSFGYLEQSAVGDRGLHKLALKLTKTGDHLTFDFRGTDPSSGMINSAYTGMRGGIALALLPMLCGDIPWSVGGLMRCFDVITDEGTVNNAAFPAAVGWASITSGLATANVVGQCLGRMLDTSPDLQARVQACGTGSHDAVTLAGVDQHGHPSVTLLFDSMAGGFGARTTSDGGDTAGFLHMPMGRAPDVEMQEIIAPYLFLWRREEVDSGGAGQNRGGVSISICIVPHGTSTAMAGAFSVNGKARPESHGLAGAFPGGPTADVIVRNADVQAAFAAGEIPQQISELGGHAEVVQNRVETLIGLNDAIYVHPGGGGGYGDPLLREPSLVASDVLAGKVSATAAFDLYGVVLTADRQSEPAETESRRSQIRFERVGHAPLPRSSTQPSDLEHIDANLGLAGSTVSCLHCGQQLGEYGSDLTASVTHADQRLTANVFGMIVDTSEYVDREIVIRSYYCPGCATQLRVESVPADESPAFR</sequence>
<dbReference type="GO" id="GO:0017168">
    <property type="term" value="F:5-oxoprolinase (ATP-hydrolyzing) activity"/>
    <property type="evidence" value="ECO:0007669"/>
    <property type="project" value="TreeGrafter"/>
</dbReference>
<dbReference type="AlphaFoldDB" id="A0A6N7YLE2"/>
<accession>A0A6N7YLE2</accession>
<name>A0A6N7YLE2_9PSEU</name>
<evidence type="ECO:0000313" key="3">
    <source>
        <dbReference type="EMBL" id="MTD53745.1"/>
    </source>
</evidence>
<dbReference type="GO" id="GO:0006749">
    <property type="term" value="P:glutathione metabolic process"/>
    <property type="evidence" value="ECO:0007669"/>
    <property type="project" value="TreeGrafter"/>
</dbReference>
<dbReference type="RefSeq" id="WP_312867613.1">
    <property type="nucleotide sequence ID" value="NZ_WMBA01000007.1"/>
</dbReference>
<gene>
    <name evidence="3" type="ORF">GKO32_07075</name>
</gene>
<dbReference type="PANTHER" id="PTHR11365">
    <property type="entry name" value="5-OXOPROLINASE RELATED"/>
    <property type="match status" value="1"/>
</dbReference>
<comment type="caution">
    <text evidence="3">The sequence shown here is derived from an EMBL/GenBank/DDBJ whole genome shotgun (WGS) entry which is preliminary data.</text>
</comment>
<dbReference type="InterPro" id="IPR045079">
    <property type="entry name" value="Oxoprolinase-like"/>
</dbReference>
<dbReference type="Pfam" id="PF02538">
    <property type="entry name" value="Hydantoinase_B"/>
    <property type="match status" value="1"/>
</dbReference>
<feature type="domain" description="Hydantoinase B/oxoprolinase" evidence="2">
    <location>
        <begin position="44"/>
        <end position="598"/>
    </location>
</feature>
<evidence type="ECO:0000256" key="1">
    <source>
        <dbReference type="SAM" id="MobiDB-lite"/>
    </source>
</evidence>
<proteinExistence type="predicted"/>
<dbReference type="GO" id="GO:0005829">
    <property type="term" value="C:cytosol"/>
    <property type="evidence" value="ECO:0007669"/>
    <property type="project" value="TreeGrafter"/>
</dbReference>
<dbReference type="EMBL" id="WMBA01000007">
    <property type="protein sequence ID" value="MTD53745.1"/>
    <property type="molecule type" value="Genomic_DNA"/>
</dbReference>
<reference evidence="3 4" key="1">
    <citation type="submission" date="2019-11" db="EMBL/GenBank/DDBJ databases">
        <title>Draft genome of Amycolatopsis RM579.</title>
        <authorList>
            <person name="Duangmal K."/>
            <person name="Mingma R."/>
        </authorList>
    </citation>
    <scope>NUCLEOTIDE SEQUENCE [LARGE SCALE GENOMIC DNA]</scope>
    <source>
        <strain evidence="3 4">RM579</strain>
    </source>
</reference>
<keyword evidence="4" id="KW-1185">Reference proteome</keyword>
<dbReference type="Proteomes" id="UP000440096">
    <property type="component" value="Unassembled WGS sequence"/>
</dbReference>
<dbReference type="InterPro" id="IPR003692">
    <property type="entry name" value="Hydantoinase_B"/>
</dbReference>
<dbReference type="PANTHER" id="PTHR11365:SF23">
    <property type="entry name" value="HYPOTHETICAL 5-OXOPROLINASE (EUROFUNG)-RELATED"/>
    <property type="match status" value="1"/>
</dbReference>
<evidence type="ECO:0000259" key="2">
    <source>
        <dbReference type="Pfam" id="PF02538"/>
    </source>
</evidence>
<feature type="region of interest" description="Disordered" evidence="1">
    <location>
        <begin position="632"/>
        <end position="665"/>
    </location>
</feature>
<organism evidence="3 4">
    <name type="scientific">Amycolatopsis pithecellobii</name>
    <dbReference type="NCBI Taxonomy" id="664692"/>
    <lineage>
        <taxon>Bacteria</taxon>
        <taxon>Bacillati</taxon>
        <taxon>Actinomycetota</taxon>
        <taxon>Actinomycetes</taxon>
        <taxon>Pseudonocardiales</taxon>
        <taxon>Pseudonocardiaceae</taxon>
        <taxon>Amycolatopsis</taxon>
    </lineage>
</organism>
<feature type="compositionally biased region" description="Basic and acidic residues" evidence="1">
    <location>
        <begin position="632"/>
        <end position="652"/>
    </location>
</feature>
<protein>
    <submittedName>
        <fullName evidence="3">Hydantoinase B/oxoprolinase family protein</fullName>
    </submittedName>
</protein>